<dbReference type="Gene3D" id="1.10.260.40">
    <property type="entry name" value="lambda repressor-like DNA-binding domains"/>
    <property type="match status" value="1"/>
</dbReference>
<dbReference type="Pfam" id="PF19054">
    <property type="entry name" value="DUF5753"/>
    <property type="match status" value="1"/>
</dbReference>
<dbReference type="Pfam" id="PF13560">
    <property type="entry name" value="HTH_31"/>
    <property type="match status" value="1"/>
</dbReference>
<evidence type="ECO:0000313" key="3">
    <source>
        <dbReference type="Proteomes" id="UP000572680"/>
    </source>
</evidence>
<protein>
    <submittedName>
        <fullName evidence="2">Transcriptional regulator with XRE-family HTH domain</fullName>
    </submittedName>
</protein>
<evidence type="ECO:0000259" key="1">
    <source>
        <dbReference type="PROSITE" id="PS50943"/>
    </source>
</evidence>
<dbReference type="GO" id="GO:0003677">
    <property type="term" value="F:DNA binding"/>
    <property type="evidence" value="ECO:0007669"/>
    <property type="project" value="InterPro"/>
</dbReference>
<dbReference type="InterPro" id="IPR043917">
    <property type="entry name" value="DUF5753"/>
</dbReference>
<dbReference type="InterPro" id="IPR010982">
    <property type="entry name" value="Lambda_DNA-bd_dom_sf"/>
</dbReference>
<dbReference type="RefSeq" id="WP_182841401.1">
    <property type="nucleotide sequence ID" value="NZ_BAAALP010000006.1"/>
</dbReference>
<name>A0A7W3LIT6_ACTNM</name>
<dbReference type="AlphaFoldDB" id="A0A7W3LIT6"/>
<feature type="domain" description="HTH cro/C1-type" evidence="1">
    <location>
        <begin position="17"/>
        <end position="71"/>
    </location>
</feature>
<reference evidence="2 3" key="1">
    <citation type="submission" date="2020-08" db="EMBL/GenBank/DDBJ databases">
        <title>Genomic Encyclopedia of Type Strains, Phase IV (KMG-IV): sequencing the most valuable type-strain genomes for metagenomic binning, comparative biology and taxonomic classification.</title>
        <authorList>
            <person name="Goeker M."/>
        </authorList>
    </citation>
    <scope>NUCLEOTIDE SEQUENCE [LARGE SCALE GENOMIC DNA]</scope>
    <source>
        <strain evidence="2 3">DSM 44197</strain>
    </source>
</reference>
<accession>A0A7W3LIT6</accession>
<dbReference type="EMBL" id="JACJIA010000001">
    <property type="protein sequence ID" value="MBA8948827.1"/>
    <property type="molecule type" value="Genomic_DNA"/>
</dbReference>
<evidence type="ECO:0000313" key="2">
    <source>
        <dbReference type="EMBL" id="MBA8948827.1"/>
    </source>
</evidence>
<comment type="caution">
    <text evidence="2">The sequence shown here is derived from an EMBL/GenBank/DDBJ whole genome shotgun (WGS) entry which is preliminary data.</text>
</comment>
<dbReference type="PROSITE" id="PS50943">
    <property type="entry name" value="HTH_CROC1"/>
    <property type="match status" value="1"/>
</dbReference>
<dbReference type="CDD" id="cd00093">
    <property type="entry name" value="HTH_XRE"/>
    <property type="match status" value="1"/>
</dbReference>
<dbReference type="SUPFAM" id="SSF47413">
    <property type="entry name" value="lambda repressor-like DNA-binding domains"/>
    <property type="match status" value="1"/>
</dbReference>
<proteinExistence type="predicted"/>
<gene>
    <name evidence="2" type="ORF">HNR61_000425</name>
</gene>
<sequence>MATRQPTPQTKAFGQEVSRLREEAGITRSELASRVPISTSYVSQIERGVTRCRRDMAERLDAALGTTPALAEAWNQTLKRAAYPKFFQDYPEAEATASLLRAWVENFVLGLFQTEAYIRAQGVSEDVFDGRLRRQRTVLERENPPTIAVVLSETVLLRSVGGPQVMKAQCERLMEVSGLPNVILQVAPIAYYRGVSGSFVLATQQDGRDLLYLETTPGGVISNDPAEILHVQKVFPTLSARALDPESSRRHIEKVISERWT</sequence>
<dbReference type="Proteomes" id="UP000572680">
    <property type="component" value="Unassembled WGS sequence"/>
</dbReference>
<organism evidence="2 3">
    <name type="scientific">Actinomadura namibiensis</name>
    <dbReference type="NCBI Taxonomy" id="182080"/>
    <lineage>
        <taxon>Bacteria</taxon>
        <taxon>Bacillati</taxon>
        <taxon>Actinomycetota</taxon>
        <taxon>Actinomycetes</taxon>
        <taxon>Streptosporangiales</taxon>
        <taxon>Thermomonosporaceae</taxon>
        <taxon>Actinomadura</taxon>
    </lineage>
</organism>
<dbReference type="InterPro" id="IPR001387">
    <property type="entry name" value="Cro/C1-type_HTH"/>
</dbReference>
<keyword evidence="3" id="KW-1185">Reference proteome</keyword>
<dbReference type="SMART" id="SM00530">
    <property type="entry name" value="HTH_XRE"/>
    <property type="match status" value="1"/>
</dbReference>